<gene>
    <name evidence="4" type="ORF">UFOPK1493_03713</name>
</gene>
<name>A0A6J6FNV9_9ZZZZ</name>
<dbReference type="CDD" id="cd06170">
    <property type="entry name" value="LuxR_C_like"/>
    <property type="match status" value="1"/>
</dbReference>
<dbReference type="InterPro" id="IPR039420">
    <property type="entry name" value="WalR-like"/>
</dbReference>
<feature type="domain" description="Response regulatory" evidence="3">
    <location>
        <begin position="19"/>
        <end position="135"/>
    </location>
</feature>
<dbReference type="PANTHER" id="PTHR43214:SF44">
    <property type="entry name" value="TWO-COMPONENT RESPONSE REGULATOR"/>
    <property type="match status" value="1"/>
</dbReference>
<dbReference type="PRINTS" id="PR00038">
    <property type="entry name" value="HTHLUXR"/>
</dbReference>
<accession>A0A6J6FNV9</accession>
<dbReference type="PROSITE" id="PS00622">
    <property type="entry name" value="HTH_LUXR_1"/>
    <property type="match status" value="1"/>
</dbReference>
<organism evidence="4">
    <name type="scientific">freshwater metagenome</name>
    <dbReference type="NCBI Taxonomy" id="449393"/>
    <lineage>
        <taxon>unclassified sequences</taxon>
        <taxon>metagenomes</taxon>
        <taxon>ecological metagenomes</taxon>
    </lineage>
</organism>
<dbReference type="Gene3D" id="3.40.50.2300">
    <property type="match status" value="1"/>
</dbReference>
<dbReference type="GO" id="GO:0000160">
    <property type="term" value="P:phosphorelay signal transduction system"/>
    <property type="evidence" value="ECO:0007669"/>
    <property type="project" value="InterPro"/>
</dbReference>
<dbReference type="AlphaFoldDB" id="A0A6J6FNV9"/>
<dbReference type="InterPro" id="IPR001789">
    <property type="entry name" value="Sig_transdc_resp-reg_receiver"/>
</dbReference>
<evidence type="ECO:0000256" key="1">
    <source>
        <dbReference type="ARBA" id="ARBA00023125"/>
    </source>
</evidence>
<dbReference type="PROSITE" id="PS50043">
    <property type="entry name" value="HTH_LUXR_2"/>
    <property type="match status" value="1"/>
</dbReference>
<dbReference type="SUPFAM" id="SSF46894">
    <property type="entry name" value="C-terminal effector domain of the bipartite response regulators"/>
    <property type="match status" value="1"/>
</dbReference>
<keyword evidence="1" id="KW-0238">DNA-binding</keyword>
<dbReference type="GO" id="GO:0003677">
    <property type="term" value="F:DNA binding"/>
    <property type="evidence" value="ECO:0007669"/>
    <property type="project" value="UniProtKB-KW"/>
</dbReference>
<dbReference type="GO" id="GO:0006355">
    <property type="term" value="P:regulation of DNA-templated transcription"/>
    <property type="evidence" value="ECO:0007669"/>
    <property type="project" value="InterPro"/>
</dbReference>
<protein>
    <submittedName>
        <fullName evidence="4">Unannotated protein</fullName>
    </submittedName>
</protein>
<dbReference type="InterPro" id="IPR016032">
    <property type="entry name" value="Sig_transdc_resp-reg_C-effctor"/>
</dbReference>
<evidence type="ECO:0000259" key="2">
    <source>
        <dbReference type="PROSITE" id="PS50043"/>
    </source>
</evidence>
<sequence>MTAAAIDELHHPGDASAIPVVVVQQHRVLREAVQLRLENEPDFVVVACVGTVQEAVEVIADHPGTVVVLDEPTAGESCHSVMGLLRTTSPTARAVMLLTTTEVSIVSAAVNAGVAGVLCSDTPSTSLVHAVRTVAGGACVLDEVALRQLAGTWQPVVQPMLSGREKEVLTLLAAGSSNAEIANQLYVSTETIKTHVAHVLRKLDVPNRTSAVEKATRLGLLV</sequence>
<dbReference type="InterPro" id="IPR011006">
    <property type="entry name" value="CheY-like_superfamily"/>
</dbReference>
<reference evidence="4" key="1">
    <citation type="submission" date="2020-05" db="EMBL/GenBank/DDBJ databases">
        <authorList>
            <person name="Chiriac C."/>
            <person name="Salcher M."/>
            <person name="Ghai R."/>
            <person name="Kavagutti S V."/>
        </authorList>
    </citation>
    <scope>NUCLEOTIDE SEQUENCE</scope>
</reference>
<evidence type="ECO:0000259" key="3">
    <source>
        <dbReference type="PROSITE" id="PS50110"/>
    </source>
</evidence>
<dbReference type="EMBL" id="CAEZSR010000227">
    <property type="protein sequence ID" value="CAB4590447.1"/>
    <property type="molecule type" value="Genomic_DNA"/>
</dbReference>
<dbReference type="SMART" id="SM00421">
    <property type="entry name" value="HTH_LUXR"/>
    <property type="match status" value="1"/>
</dbReference>
<dbReference type="SUPFAM" id="SSF52172">
    <property type="entry name" value="CheY-like"/>
    <property type="match status" value="1"/>
</dbReference>
<dbReference type="Pfam" id="PF00196">
    <property type="entry name" value="GerE"/>
    <property type="match status" value="1"/>
</dbReference>
<evidence type="ECO:0000313" key="4">
    <source>
        <dbReference type="EMBL" id="CAB4590447.1"/>
    </source>
</evidence>
<dbReference type="PANTHER" id="PTHR43214">
    <property type="entry name" value="TWO-COMPONENT RESPONSE REGULATOR"/>
    <property type="match status" value="1"/>
</dbReference>
<dbReference type="PROSITE" id="PS50110">
    <property type="entry name" value="RESPONSE_REGULATORY"/>
    <property type="match status" value="1"/>
</dbReference>
<proteinExistence type="predicted"/>
<feature type="domain" description="HTH luxR-type" evidence="2">
    <location>
        <begin position="154"/>
        <end position="219"/>
    </location>
</feature>
<dbReference type="InterPro" id="IPR000792">
    <property type="entry name" value="Tscrpt_reg_LuxR_C"/>
</dbReference>